<keyword evidence="1" id="KW-0812">Transmembrane</keyword>
<sequence length="312" mass="34919">MFGTEFEAKDDLCVLCLHRLAMSFTMSSRRRWSLRADLLPPPIFREFRFEMAVLDTIFTDINLSALCKSMPFLTTVLCTIYLGWRFQFMCIKSGRPAAFPYLLSMIICCSVLVDVQNGWMVYLVLSGSVLTALLSFPLGVMLYLFYLVRPERLFLLLISFEIGTLASRASYSPLFFALLCQTVFFYSGQSSNISSIDIAVGYKGLSSYSAAFVLFQILMNFYATPIALSLGYSYGKQFEVICRHLLSSTLHLRSLMLLSAITGMICLSGHLFITTNALSKTVDPSSILLLSSISTVLGSEVFPAKQSRKLDD</sequence>
<evidence type="ECO:0000313" key="2">
    <source>
        <dbReference type="EMBL" id="KAJ1351315.1"/>
    </source>
</evidence>
<feature type="transmembrane region" description="Helical" evidence="1">
    <location>
        <begin position="208"/>
        <end position="234"/>
    </location>
</feature>
<evidence type="ECO:0000313" key="3">
    <source>
        <dbReference type="Proteomes" id="UP001196413"/>
    </source>
</evidence>
<dbReference type="AlphaFoldDB" id="A0AAD5M364"/>
<dbReference type="Proteomes" id="UP001196413">
    <property type="component" value="Unassembled WGS sequence"/>
</dbReference>
<feature type="transmembrane region" description="Helical" evidence="1">
    <location>
        <begin position="96"/>
        <end position="113"/>
    </location>
</feature>
<proteinExistence type="predicted"/>
<keyword evidence="1" id="KW-0472">Membrane</keyword>
<dbReference type="EMBL" id="JAHQIW010001049">
    <property type="protein sequence ID" value="KAJ1351315.1"/>
    <property type="molecule type" value="Genomic_DNA"/>
</dbReference>
<feature type="transmembrane region" description="Helical" evidence="1">
    <location>
        <begin position="61"/>
        <end position="84"/>
    </location>
</feature>
<feature type="transmembrane region" description="Helical" evidence="1">
    <location>
        <begin position="255"/>
        <end position="273"/>
    </location>
</feature>
<accession>A0AAD5M364</accession>
<keyword evidence="3" id="KW-1185">Reference proteome</keyword>
<feature type="transmembrane region" description="Helical" evidence="1">
    <location>
        <begin position="119"/>
        <end position="148"/>
    </location>
</feature>
<keyword evidence="1" id="KW-1133">Transmembrane helix</keyword>
<comment type="caution">
    <text evidence="2">The sequence shown here is derived from an EMBL/GenBank/DDBJ whole genome shotgun (WGS) entry which is preliminary data.</text>
</comment>
<reference evidence="2" key="1">
    <citation type="submission" date="2021-06" db="EMBL/GenBank/DDBJ databases">
        <title>Parelaphostrongylus tenuis whole genome reference sequence.</title>
        <authorList>
            <person name="Garwood T.J."/>
            <person name="Larsen P.A."/>
            <person name="Fountain-Jones N.M."/>
            <person name="Garbe J.R."/>
            <person name="Macchietto M.G."/>
            <person name="Kania S.A."/>
            <person name="Gerhold R.W."/>
            <person name="Richards J.E."/>
            <person name="Wolf T.M."/>
        </authorList>
    </citation>
    <scope>NUCLEOTIDE SEQUENCE</scope>
    <source>
        <strain evidence="2">MNPRO001-30</strain>
        <tissue evidence="2">Meninges</tissue>
    </source>
</reference>
<protein>
    <submittedName>
        <fullName evidence="2">Uncharacterized protein</fullName>
    </submittedName>
</protein>
<name>A0AAD5M364_PARTN</name>
<evidence type="ECO:0000256" key="1">
    <source>
        <dbReference type="SAM" id="Phobius"/>
    </source>
</evidence>
<organism evidence="2 3">
    <name type="scientific">Parelaphostrongylus tenuis</name>
    <name type="common">Meningeal worm</name>
    <dbReference type="NCBI Taxonomy" id="148309"/>
    <lineage>
        <taxon>Eukaryota</taxon>
        <taxon>Metazoa</taxon>
        <taxon>Ecdysozoa</taxon>
        <taxon>Nematoda</taxon>
        <taxon>Chromadorea</taxon>
        <taxon>Rhabditida</taxon>
        <taxon>Rhabditina</taxon>
        <taxon>Rhabditomorpha</taxon>
        <taxon>Strongyloidea</taxon>
        <taxon>Metastrongylidae</taxon>
        <taxon>Parelaphostrongylus</taxon>
    </lineage>
</organism>
<gene>
    <name evidence="2" type="ORF">KIN20_007301</name>
</gene>